<organism evidence="8 9">
    <name type="scientific">Mesoterricola silvestris</name>
    <dbReference type="NCBI Taxonomy" id="2927979"/>
    <lineage>
        <taxon>Bacteria</taxon>
        <taxon>Pseudomonadati</taxon>
        <taxon>Acidobacteriota</taxon>
        <taxon>Holophagae</taxon>
        <taxon>Holophagales</taxon>
        <taxon>Holophagaceae</taxon>
        <taxon>Mesoterricola</taxon>
    </lineage>
</organism>
<dbReference type="KEGG" id="msil:METEAL_02570"/>
<comment type="similarity">
    <text evidence="2 6">Belongs to the dTDP-4-dehydrorhamnose reductase family.</text>
</comment>
<name>A0AA48GVH3_9BACT</name>
<dbReference type="InterPro" id="IPR005913">
    <property type="entry name" value="dTDP_dehydrorham_reduct"/>
</dbReference>
<dbReference type="CDD" id="cd05254">
    <property type="entry name" value="dTDP_HR_like_SDR_e"/>
    <property type="match status" value="1"/>
</dbReference>
<evidence type="ECO:0000256" key="4">
    <source>
        <dbReference type="ARBA" id="ARBA00017099"/>
    </source>
</evidence>
<keyword evidence="6" id="KW-0521">NADP</keyword>
<evidence type="ECO:0000256" key="5">
    <source>
        <dbReference type="ARBA" id="ARBA00048200"/>
    </source>
</evidence>
<dbReference type="EC" id="1.1.1.133" evidence="3 6"/>
<gene>
    <name evidence="8" type="primary">rmlD</name>
    <name evidence="8" type="ORF">METEAL_02570</name>
</gene>
<dbReference type="NCBIfam" id="TIGR01214">
    <property type="entry name" value="rmlD"/>
    <property type="match status" value="1"/>
</dbReference>
<dbReference type="RefSeq" id="WP_316413977.1">
    <property type="nucleotide sequence ID" value="NZ_AP027080.1"/>
</dbReference>
<evidence type="ECO:0000313" key="8">
    <source>
        <dbReference type="EMBL" id="BDU71083.1"/>
    </source>
</evidence>
<sequence length="281" mass="30681">MKVLLTGASGQLAQAVLRTWQAHELLGPDETSLDLADRDSIRAAMATFRPDAVLNLGAFTQVDRCEAEEERATLVNGTAVGWLAEACAAQGTVLVQISTDYVFDGQGARPYREEDPASPLSAYGRSKLLGEAMARLAPRHLIARTSWLYDHQGRNFFTTMLDKAARGEPIRVVDDQRGAPTSCGALALQLEAALTGGWQGLVHMTCQGETTWHGFAVEIFRQMGVEADLRPCLTAEFKTAARRPAYSVLCGDKRRLLGRDLMPPWQEALAQVASVRKGERP</sequence>
<proteinExistence type="inferred from homology"/>
<protein>
    <recommendedName>
        <fullName evidence="4 6">dTDP-4-dehydrorhamnose reductase</fullName>
        <ecNumber evidence="3 6">1.1.1.133</ecNumber>
    </recommendedName>
</protein>
<dbReference type="InterPro" id="IPR036291">
    <property type="entry name" value="NAD(P)-bd_dom_sf"/>
</dbReference>
<dbReference type="Proteomes" id="UP001238179">
    <property type="component" value="Chromosome"/>
</dbReference>
<evidence type="ECO:0000256" key="2">
    <source>
        <dbReference type="ARBA" id="ARBA00010944"/>
    </source>
</evidence>
<reference evidence="9" key="1">
    <citation type="journal article" date="2023" name="Int. J. Syst. Evol. Microbiol.">
        <title>Mesoterricola silvestris gen. nov., sp. nov., Mesoterricola sediminis sp. nov., Geothrix oryzae sp. nov., Geothrix edaphica sp. nov., Geothrix rubra sp. nov., and Geothrix limicola sp. nov., six novel members of Acidobacteriota isolated from soils.</title>
        <authorList>
            <person name="Itoh H."/>
            <person name="Sugisawa Y."/>
            <person name="Mise K."/>
            <person name="Xu Z."/>
            <person name="Kuniyasu M."/>
            <person name="Ushijima N."/>
            <person name="Kawano K."/>
            <person name="Kobayashi E."/>
            <person name="Shiratori Y."/>
            <person name="Masuda Y."/>
            <person name="Senoo K."/>
        </authorList>
    </citation>
    <scope>NUCLEOTIDE SEQUENCE [LARGE SCALE GENOMIC DNA]</scope>
    <source>
        <strain evidence="9">W79</strain>
    </source>
</reference>
<dbReference type="InterPro" id="IPR029903">
    <property type="entry name" value="RmlD-like-bd"/>
</dbReference>
<evidence type="ECO:0000256" key="6">
    <source>
        <dbReference type="RuleBase" id="RU364082"/>
    </source>
</evidence>
<dbReference type="Gene3D" id="3.40.50.720">
    <property type="entry name" value="NAD(P)-binding Rossmann-like Domain"/>
    <property type="match status" value="1"/>
</dbReference>
<dbReference type="Gene3D" id="3.90.25.10">
    <property type="entry name" value="UDP-galactose 4-epimerase, domain 1"/>
    <property type="match status" value="1"/>
</dbReference>
<evidence type="ECO:0000256" key="1">
    <source>
        <dbReference type="ARBA" id="ARBA00004781"/>
    </source>
</evidence>
<comment type="function">
    <text evidence="6">Catalyzes the reduction of dTDP-6-deoxy-L-lyxo-4-hexulose to yield dTDP-L-rhamnose.</text>
</comment>
<evidence type="ECO:0000259" key="7">
    <source>
        <dbReference type="Pfam" id="PF04321"/>
    </source>
</evidence>
<dbReference type="EMBL" id="AP027080">
    <property type="protein sequence ID" value="BDU71083.1"/>
    <property type="molecule type" value="Genomic_DNA"/>
</dbReference>
<dbReference type="AlphaFoldDB" id="A0AA48GVH3"/>
<dbReference type="GO" id="GO:0008831">
    <property type="term" value="F:dTDP-4-dehydrorhamnose reductase activity"/>
    <property type="evidence" value="ECO:0007669"/>
    <property type="project" value="UniProtKB-EC"/>
</dbReference>
<feature type="domain" description="RmlD-like substrate binding" evidence="7">
    <location>
        <begin position="1"/>
        <end position="273"/>
    </location>
</feature>
<keyword evidence="6" id="KW-0560">Oxidoreductase</keyword>
<accession>A0AA48GVH3</accession>
<dbReference type="SUPFAM" id="SSF51735">
    <property type="entry name" value="NAD(P)-binding Rossmann-fold domains"/>
    <property type="match status" value="1"/>
</dbReference>
<dbReference type="PANTHER" id="PTHR10491:SF4">
    <property type="entry name" value="METHIONINE ADENOSYLTRANSFERASE 2 SUBUNIT BETA"/>
    <property type="match status" value="1"/>
</dbReference>
<comment type="pathway">
    <text evidence="1 6">Carbohydrate biosynthesis; dTDP-L-rhamnose biosynthesis.</text>
</comment>
<dbReference type="Pfam" id="PF04321">
    <property type="entry name" value="RmlD_sub_bind"/>
    <property type="match status" value="1"/>
</dbReference>
<dbReference type="PANTHER" id="PTHR10491">
    <property type="entry name" value="DTDP-4-DEHYDRORHAMNOSE REDUCTASE"/>
    <property type="match status" value="1"/>
</dbReference>
<keyword evidence="9" id="KW-1185">Reference proteome</keyword>
<evidence type="ECO:0000313" key="9">
    <source>
        <dbReference type="Proteomes" id="UP001238179"/>
    </source>
</evidence>
<evidence type="ECO:0000256" key="3">
    <source>
        <dbReference type="ARBA" id="ARBA00012929"/>
    </source>
</evidence>
<comment type="catalytic activity">
    <reaction evidence="5">
        <text>dTDP-beta-L-rhamnose + NADP(+) = dTDP-4-dehydro-beta-L-rhamnose + NADPH + H(+)</text>
        <dbReference type="Rhea" id="RHEA:21796"/>
        <dbReference type="ChEBI" id="CHEBI:15378"/>
        <dbReference type="ChEBI" id="CHEBI:57510"/>
        <dbReference type="ChEBI" id="CHEBI:57783"/>
        <dbReference type="ChEBI" id="CHEBI:58349"/>
        <dbReference type="ChEBI" id="CHEBI:62830"/>
        <dbReference type="EC" id="1.1.1.133"/>
    </reaction>
</comment>